<organism evidence="2">
    <name type="scientific">Myoviridae sp. ctp7F23</name>
    <dbReference type="NCBI Taxonomy" id="2825174"/>
    <lineage>
        <taxon>Viruses</taxon>
        <taxon>Duplodnaviria</taxon>
        <taxon>Heunggongvirae</taxon>
        <taxon>Uroviricota</taxon>
        <taxon>Caudoviricetes</taxon>
    </lineage>
</organism>
<name>A0A8S5U8K4_9CAUD</name>
<reference evidence="2" key="1">
    <citation type="journal article" date="2021" name="Proc. Natl. Acad. Sci. U.S.A.">
        <title>A Catalog of Tens of Thousands of Viruses from Human Metagenomes Reveals Hidden Associations with Chronic Diseases.</title>
        <authorList>
            <person name="Tisza M.J."/>
            <person name="Buck C.B."/>
        </authorList>
    </citation>
    <scope>NUCLEOTIDE SEQUENCE</scope>
    <source>
        <strain evidence="2">Ctp7F23</strain>
    </source>
</reference>
<feature type="region of interest" description="Disordered" evidence="1">
    <location>
        <begin position="1"/>
        <end position="67"/>
    </location>
</feature>
<accession>A0A8S5U8K4</accession>
<evidence type="ECO:0000256" key="1">
    <source>
        <dbReference type="SAM" id="MobiDB-lite"/>
    </source>
</evidence>
<protein>
    <submittedName>
        <fullName evidence="2">Uncharacterized protein</fullName>
    </submittedName>
</protein>
<sequence>MSRCIARAGAQKARERGAQGDGQQGSRVARARAGPDSQTTQQPGTHSTRQARHAGHSTGGATGERGR</sequence>
<evidence type="ECO:0000313" key="2">
    <source>
        <dbReference type="EMBL" id="DAF90787.1"/>
    </source>
</evidence>
<feature type="compositionally biased region" description="Polar residues" evidence="1">
    <location>
        <begin position="36"/>
        <end position="48"/>
    </location>
</feature>
<dbReference type="EMBL" id="BK016037">
    <property type="protein sequence ID" value="DAF90787.1"/>
    <property type="molecule type" value="Genomic_DNA"/>
</dbReference>
<feature type="compositionally biased region" description="Gly residues" evidence="1">
    <location>
        <begin position="57"/>
        <end position="67"/>
    </location>
</feature>
<proteinExistence type="predicted"/>